<dbReference type="Pfam" id="PF00271">
    <property type="entry name" value="Helicase_C"/>
    <property type="match status" value="1"/>
</dbReference>
<dbReference type="Proteomes" id="UP001501468">
    <property type="component" value="Unassembled WGS sequence"/>
</dbReference>
<dbReference type="CDD" id="cd18011">
    <property type="entry name" value="DEXDc_RapA"/>
    <property type="match status" value="1"/>
</dbReference>
<evidence type="ECO:0000256" key="1">
    <source>
        <dbReference type="ARBA" id="ARBA00022741"/>
    </source>
</evidence>
<evidence type="ECO:0000256" key="4">
    <source>
        <dbReference type="ARBA" id="ARBA00022840"/>
    </source>
</evidence>
<evidence type="ECO:0000256" key="2">
    <source>
        <dbReference type="ARBA" id="ARBA00022801"/>
    </source>
</evidence>
<dbReference type="Pfam" id="PF00176">
    <property type="entry name" value="SNF2-rel_dom"/>
    <property type="match status" value="1"/>
</dbReference>
<feature type="domain" description="Helicase C-terminal" evidence="7">
    <location>
        <begin position="440"/>
        <end position="601"/>
    </location>
</feature>
<dbReference type="InterPro" id="IPR038718">
    <property type="entry name" value="SNF2-like_sf"/>
</dbReference>
<comment type="caution">
    <text evidence="8">The sequence shown here is derived from an EMBL/GenBank/DDBJ whole genome shotgun (WGS) entry which is preliminary data.</text>
</comment>
<dbReference type="InterPro" id="IPR049730">
    <property type="entry name" value="SNF2/RAD54-like_C"/>
</dbReference>
<dbReference type="PANTHER" id="PTHR45766:SF6">
    <property type="entry name" value="SWI_SNF-RELATED MATRIX-ASSOCIATED ACTIN-DEPENDENT REGULATOR OF CHROMATIN SUBFAMILY A-LIKE PROTEIN 1"/>
    <property type="match status" value="1"/>
</dbReference>
<protein>
    <submittedName>
        <fullName evidence="8">DEAD/DEAH box helicase</fullName>
    </submittedName>
</protein>
<dbReference type="Gene3D" id="3.40.50.10810">
    <property type="entry name" value="Tandem AAA-ATPase domain"/>
    <property type="match status" value="1"/>
</dbReference>
<evidence type="ECO:0000256" key="5">
    <source>
        <dbReference type="SAM" id="MobiDB-lite"/>
    </source>
</evidence>
<dbReference type="SMART" id="SM00490">
    <property type="entry name" value="HELICc"/>
    <property type="match status" value="1"/>
</dbReference>
<evidence type="ECO:0000259" key="6">
    <source>
        <dbReference type="PROSITE" id="PS51192"/>
    </source>
</evidence>
<dbReference type="InterPro" id="IPR000330">
    <property type="entry name" value="SNF2_N"/>
</dbReference>
<feature type="domain" description="Helicase ATP-binding" evidence="6">
    <location>
        <begin position="125"/>
        <end position="294"/>
    </location>
</feature>
<dbReference type="CDD" id="cd18793">
    <property type="entry name" value="SF2_C_SNF"/>
    <property type="match status" value="1"/>
</dbReference>
<accession>A0ABP7CPZ3</accession>
<organism evidence="8 9">
    <name type="scientific">Terrabacter ginsenosidimutans</name>
    <dbReference type="NCBI Taxonomy" id="490575"/>
    <lineage>
        <taxon>Bacteria</taxon>
        <taxon>Bacillati</taxon>
        <taxon>Actinomycetota</taxon>
        <taxon>Actinomycetes</taxon>
        <taxon>Micrococcales</taxon>
        <taxon>Intrasporangiaceae</taxon>
        <taxon>Terrabacter</taxon>
    </lineage>
</organism>
<gene>
    <name evidence="8" type="ORF">GCM10022399_08870</name>
</gene>
<evidence type="ECO:0000256" key="3">
    <source>
        <dbReference type="ARBA" id="ARBA00022806"/>
    </source>
</evidence>
<dbReference type="PANTHER" id="PTHR45766">
    <property type="entry name" value="DNA ANNEALING HELICASE AND ENDONUCLEASE ZRANB3 FAMILY MEMBER"/>
    <property type="match status" value="1"/>
</dbReference>
<dbReference type="PROSITE" id="PS51194">
    <property type="entry name" value="HELICASE_CTER"/>
    <property type="match status" value="1"/>
</dbReference>
<dbReference type="InterPro" id="IPR057342">
    <property type="entry name" value="DEXDc_RapA"/>
</dbReference>
<feature type="region of interest" description="Disordered" evidence="5">
    <location>
        <begin position="682"/>
        <end position="701"/>
    </location>
</feature>
<dbReference type="SMART" id="SM00487">
    <property type="entry name" value="DEXDc"/>
    <property type="match status" value="1"/>
</dbReference>
<evidence type="ECO:0000259" key="7">
    <source>
        <dbReference type="PROSITE" id="PS51194"/>
    </source>
</evidence>
<dbReference type="Gene3D" id="3.40.50.300">
    <property type="entry name" value="P-loop containing nucleotide triphosphate hydrolases"/>
    <property type="match status" value="1"/>
</dbReference>
<keyword evidence="2" id="KW-0378">Hydrolase</keyword>
<dbReference type="InterPro" id="IPR014001">
    <property type="entry name" value="Helicase_ATP-bd"/>
</dbReference>
<feature type="compositionally biased region" description="Polar residues" evidence="5">
    <location>
        <begin position="682"/>
        <end position="691"/>
    </location>
</feature>
<evidence type="ECO:0000313" key="8">
    <source>
        <dbReference type="EMBL" id="GAA3694518.1"/>
    </source>
</evidence>
<keyword evidence="9" id="KW-1185">Reference proteome</keyword>
<keyword evidence="3 8" id="KW-0347">Helicase</keyword>
<sequence>MTTDVKQGAIEVAPGSVVQVRDEEWLVTGVTSTMAGQLVTVRGLSELVRDTTATFYESLDTITVVDPAEMTVVADDSPGYRRSRLWLEATLRKTALPVDDPSLAVSTDALADPLEYQHDAVRRALDPANLRPRVLLADAVGLGKTLEIGMILSELVRRGRGERILIVSPRHVLEQMQHEMWTRFALPFVRLDSVGIQRVRQKLPATRNPFTMYKRAIISIDTLKNDRYLSYLRNHKWDAVVIDESHGVTNSNTQNNRLARVLAPNTDALILASATPHNGKNESFAELVRLLEPTAVTANGDLVESEVRRLVVRRHRYSPEVASVVGSDWAERAEPVHRLVPASSAEDAVATELADVWLHPRGSSPYSGGASLFPWTLAKAFLSSPPALAETIKQRLSKLSATHPDEAREREALSRLRDLATDASHATAKGSGKYAALLGRLTEVGVGKGQPMRAVVFAERIATLHWLADNLRRDLKLPADAVTILHGGLADQEQQAIVESFKQESSPIRVLVTGDVASEGVNLHLQCHHLIHFDIPWSLIRIEQRNGRIDRYGQKNPPQITTLLLEPSHPTFSGDLRVLTRLLEKEHEAHTALGDAASLMGKFDVDAEEKEIRKVLAGQADLDAVVATPSEVAGDNSVLGLLARLQGLHTADAQPTVEPSDSAPPSLYAADVDFLEEALTHIYTTPESSPSDDGRSGGVSWRRHGPEQVVEFVPPADLRKRLEVLPQDYLADRKVTQRLKLATSKAKGKALLQAALADDVGSSWPEAHFLGPLHPVIDWVSDRALAALSRNEVAAVRGQVDRPSVLLQGTLTNKGGLTVSSLWISVLFLNPANPSSVVLQMHDSASAMLAAHGISTTMTNPGPVADTAALTSLIPHAVREARARMEDQFGVAAEMARAQVDAWSERVKDWTHEADALIQRSEIKQRRVGVEVERTLAERRAPDRQLVRPLLVVVPQDHAVAADTHTAPTGEI</sequence>
<proteinExistence type="predicted"/>
<keyword evidence="1" id="KW-0547">Nucleotide-binding</keyword>
<dbReference type="EMBL" id="BAABDC010000001">
    <property type="protein sequence ID" value="GAA3694518.1"/>
    <property type="molecule type" value="Genomic_DNA"/>
</dbReference>
<reference evidence="9" key="1">
    <citation type="journal article" date="2019" name="Int. J. Syst. Evol. Microbiol.">
        <title>The Global Catalogue of Microorganisms (GCM) 10K type strain sequencing project: providing services to taxonomists for standard genome sequencing and annotation.</title>
        <authorList>
            <consortium name="The Broad Institute Genomics Platform"/>
            <consortium name="The Broad Institute Genome Sequencing Center for Infectious Disease"/>
            <person name="Wu L."/>
            <person name="Ma J."/>
        </authorList>
    </citation>
    <scope>NUCLEOTIDE SEQUENCE [LARGE SCALE GENOMIC DNA]</scope>
    <source>
        <strain evidence="9">JCM 17125</strain>
    </source>
</reference>
<dbReference type="GO" id="GO:0004386">
    <property type="term" value="F:helicase activity"/>
    <property type="evidence" value="ECO:0007669"/>
    <property type="project" value="UniProtKB-KW"/>
</dbReference>
<dbReference type="SUPFAM" id="SSF52540">
    <property type="entry name" value="P-loop containing nucleoside triphosphate hydrolases"/>
    <property type="match status" value="2"/>
</dbReference>
<dbReference type="InterPro" id="IPR001650">
    <property type="entry name" value="Helicase_C-like"/>
</dbReference>
<evidence type="ECO:0000313" key="9">
    <source>
        <dbReference type="Proteomes" id="UP001501468"/>
    </source>
</evidence>
<dbReference type="PROSITE" id="PS51192">
    <property type="entry name" value="HELICASE_ATP_BIND_1"/>
    <property type="match status" value="1"/>
</dbReference>
<keyword evidence="4" id="KW-0067">ATP-binding</keyword>
<dbReference type="RefSeq" id="WP_344942072.1">
    <property type="nucleotide sequence ID" value="NZ_BAABDC010000001.1"/>
</dbReference>
<name>A0ABP7CPZ3_9MICO</name>
<dbReference type="InterPro" id="IPR027417">
    <property type="entry name" value="P-loop_NTPase"/>
</dbReference>